<comment type="caution">
    <text evidence="6">The sequence shown here is derived from an EMBL/GenBank/DDBJ whole genome shotgun (WGS) entry which is preliminary data.</text>
</comment>
<dbReference type="InterPro" id="IPR001173">
    <property type="entry name" value="Glyco_trans_2-like"/>
</dbReference>
<evidence type="ECO:0000259" key="5">
    <source>
        <dbReference type="Pfam" id="PF00535"/>
    </source>
</evidence>
<dbReference type="RefSeq" id="WP_331848576.1">
    <property type="nucleotide sequence ID" value="NZ_JAZHPZ010000014.1"/>
</dbReference>
<keyword evidence="3 6" id="KW-0328">Glycosyltransferase</keyword>
<sequence length="293" mass="33130">MSFQATVSIIITVKNDGVDLFMTMESLKVSRTLLSYEVIIVNDGSIDGCCDFLMNYKFPRPIRMLRGQSGVPSRNLAAAHATGEYLIFCSPRLYFEDEWMELLLEPLIAGAADCVSPAFTLHESSRAKPKRSSEGVLLQSVYDFPRIGSGTEIPWLSGECFALSRERFQDIGGMADGFSSKELETAEFSLRVWLFGGICRIVPQVALMQVFRHNFPSDDSGNKWEADLLRLACLHLNERRIAACRELISRFGGPEILRNESVILDSAELLRDKYASRRIYDDSWFFDRFGISF</sequence>
<protein>
    <submittedName>
        <fullName evidence="6">Glycosyltransferase family 2 protein</fullName>
        <ecNumber evidence="6">2.4.-.-</ecNumber>
    </submittedName>
</protein>
<reference evidence="6 7" key="1">
    <citation type="submission" date="2024-02" db="EMBL/GenBank/DDBJ databases">
        <title>A nitrogen-fixing paenibacillus bacterium.</title>
        <authorList>
            <person name="Zhang W.L."/>
            <person name="Chen S.F."/>
        </authorList>
    </citation>
    <scope>NUCLEOTIDE SEQUENCE [LARGE SCALE GENOMIC DNA]</scope>
    <source>
        <strain evidence="6 7">M1</strain>
    </source>
</reference>
<keyword evidence="7" id="KW-1185">Reference proteome</keyword>
<comment type="similarity">
    <text evidence="2">Belongs to the glycosyltransferase 2 family.</text>
</comment>
<feature type="domain" description="Glycosyltransferase 2-like" evidence="5">
    <location>
        <begin position="8"/>
        <end position="171"/>
    </location>
</feature>
<dbReference type="PANTHER" id="PTHR43179:SF12">
    <property type="entry name" value="GALACTOFURANOSYLTRANSFERASE GLFT2"/>
    <property type="match status" value="1"/>
</dbReference>
<dbReference type="EMBL" id="JAZHPZ010000014">
    <property type="protein sequence ID" value="MEF2968393.1"/>
    <property type="molecule type" value="Genomic_DNA"/>
</dbReference>
<evidence type="ECO:0000256" key="4">
    <source>
        <dbReference type="ARBA" id="ARBA00022679"/>
    </source>
</evidence>
<dbReference type="PANTHER" id="PTHR43179">
    <property type="entry name" value="RHAMNOSYLTRANSFERASE WBBL"/>
    <property type="match status" value="1"/>
</dbReference>
<keyword evidence="4 6" id="KW-0808">Transferase</keyword>
<accession>A0ABU7VXA0</accession>
<evidence type="ECO:0000256" key="1">
    <source>
        <dbReference type="ARBA" id="ARBA00004776"/>
    </source>
</evidence>
<evidence type="ECO:0000313" key="7">
    <source>
        <dbReference type="Proteomes" id="UP001306950"/>
    </source>
</evidence>
<evidence type="ECO:0000256" key="3">
    <source>
        <dbReference type="ARBA" id="ARBA00022676"/>
    </source>
</evidence>
<dbReference type="Gene3D" id="3.90.550.10">
    <property type="entry name" value="Spore Coat Polysaccharide Biosynthesis Protein SpsA, Chain A"/>
    <property type="match status" value="1"/>
</dbReference>
<dbReference type="GO" id="GO:0016757">
    <property type="term" value="F:glycosyltransferase activity"/>
    <property type="evidence" value="ECO:0007669"/>
    <property type="project" value="UniProtKB-KW"/>
</dbReference>
<dbReference type="SUPFAM" id="SSF53448">
    <property type="entry name" value="Nucleotide-diphospho-sugar transferases"/>
    <property type="match status" value="1"/>
</dbReference>
<name>A0ABU7VXA0_9BACL</name>
<organism evidence="6 7">
    <name type="scientific">Paenibacillus haidiansis</name>
    <dbReference type="NCBI Taxonomy" id="1574488"/>
    <lineage>
        <taxon>Bacteria</taxon>
        <taxon>Bacillati</taxon>
        <taxon>Bacillota</taxon>
        <taxon>Bacilli</taxon>
        <taxon>Bacillales</taxon>
        <taxon>Paenibacillaceae</taxon>
        <taxon>Paenibacillus</taxon>
    </lineage>
</organism>
<dbReference type="InterPro" id="IPR029044">
    <property type="entry name" value="Nucleotide-diphossugar_trans"/>
</dbReference>
<comment type="pathway">
    <text evidence="1">Cell wall biogenesis; cell wall polysaccharide biosynthesis.</text>
</comment>
<evidence type="ECO:0000313" key="6">
    <source>
        <dbReference type="EMBL" id="MEF2968393.1"/>
    </source>
</evidence>
<evidence type="ECO:0000256" key="2">
    <source>
        <dbReference type="ARBA" id="ARBA00006739"/>
    </source>
</evidence>
<gene>
    <name evidence="6" type="ORF">V3851_21390</name>
</gene>
<proteinExistence type="inferred from homology"/>
<dbReference type="Pfam" id="PF00535">
    <property type="entry name" value="Glycos_transf_2"/>
    <property type="match status" value="1"/>
</dbReference>
<dbReference type="Proteomes" id="UP001306950">
    <property type="component" value="Unassembled WGS sequence"/>
</dbReference>
<dbReference type="EC" id="2.4.-.-" evidence="6"/>